<organism evidence="1">
    <name type="scientific">Blastochloris viridis</name>
    <name type="common">Rhodopseudomonas viridis</name>
    <dbReference type="NCBI Taxonomy" id="1079"/>
    <lineage>
        <taxon>Bacteria</taxon>
        <taxon>Pseudomonadati</taxon>
        <taxon>Pseudomonadota</taxon>
        <taxon>Alphaproteobacteria</taxon>
        <taxon>Hyphomicrobiales</taxon>
        <taxon>Blastochloridaceae</taxon>
        <taxon>Blastochloris</taxon>
    </lineage>
</organism>
<reference evidence="1" key="1">
    <citation type="journal article" date="2015" name="Genome Announc.">
        <title>Complete Genome Sequence of the Bacteriochlorophyll b-Producing Photosynthetic Bacterium Blastochloris viridis.</title>
        <authorList>
            <person name="Tsukatani Y."/>
            <person name="Hirose Y."/>
            <person name="Harada J."/>
            <person name="Misawa N."/>
            <person name="Mori K."/>
            <person name="Inoue K."/>
            <person name="Tamiaki H."/>
        </authorList>
    </citation>
    <scope>NUCLEOTIDE SEQUENCE [LARGE SCALE GENOMIC DNA]</scope>
    <source>
        <strain evidence="1">DSM 133</strain>
    </source>
</reference>
<sequence length="52" mass="5719">MGSCCDCALTAGIARLIRFPVDQFGSFFPLHLWERVLSDRKDREAGGGAFAE</sequence>
<name>A0A182D1G3_BLAVI</name>
<dbReference type="AlphaFoldDB" id="A0A182D1G3"/>
<gene>
    <name evidence="1" type="ORF">BV133_1605</name>
</gene>
<proteinExistence type="predicted"/>
<dbReference type="EMBL" id="AP014854">
    <property type="protein sequence ID" value="BAR99198.1"/>
    <property type="molecule type" value="Genomic_DNA"/>
</dbReference>
<protein>
    <submittedName>
        <fullName evidence="1">Uncharacterized protein</fullName>
    </submittedName>
</protein>
<accession>A0A182D1G3</accession>
<evidence type="ECO:0000313" key="1">
    <source>
        <dbReference type="EMBL" id="BAR99198.1"/>
    </source>
</evidence>